<dbReference type="InterPro" id="IPR008271">
    <property type="entry name" value="Ser/Thr_kinase_AS"/>
</dbReference>
<feature type="compositionally biased region" description="Basic and acidic residues" evidence="13">
    <location>
        <begin position="856"/>
        <end position="879"/>
    </location>
</feature>
<comment type="caution">
    <text evidence="15">The sequence shown here is derived from an EMBL/GenBank/DDBJ whole genome shotgun (WGS) entry which is preliminary data.</text>
</comment>
<reference evidence="15 16" key="1">
    <citation type="submission" date="2024-05" db="EMBL/GenBank/DDBJ databases">
        <title>A high-quality chromosomal-level genome assembly of Topmouth culter (Culter alburnus).</title>
        <authorList>
            <person name="Zhao H."/>
        </authorList>
    </citation>
    <scope>NUCLEOTIDE SEQUENCE [LARGE SCALE GENOMIC DNA]</scope>
    <source>
        <strain evidence="15">CATC2023</strain>
        <tissue evidence="15">Muscle</tissue>
    </source>
</reference>
<keyword evidence="4" id="KW-0597">Phosphoprotein</keyword>
<evidence type="ECO:0000313" key="16">
    <source>
        <dbReference type="Proteomes" id="UP001479290"/>
    </source>
</evidence>
<dbReference type="Pfam" id="PF12474">
    <property type="entry name" value="PKK"/>
    <property type="match status" value="2"/>
</dbReference>
<evidence type="ECO:0000256" key="9">
    <source>
        <dbReference type="ARBA" id="ARBA00047899"/>
    </source>
</evidence>
<evidence type="ECO:0000256" key="2">
    <source>
        <dbReference type="ARBA" id="ARBA00012513"/>
    </source>
</evidence>
<dbReference type="Proteomes" id="UP001479290">
    <property type="component" value="Unassembled WGS sequence"/>
</dbReference>
<feature type="compositionally biased region" description="Basic and acidic residues" evidence="13">
    <location>
        <begin position="496"/>
        <end position="509"/>
    </location>
</feature>
<proteinExistence type="inferred from homology"/>
<dbReference type="PROSITE" id="PS00108">
    <property type="entry name" value="PROTEIN_KINASE_ST"/>
    <property type="match status" value="1"/>
</dbReference>
<dbReference type="EC" id="2.7.11.1" evidence="2"/>
<feature type="coiled-coil region" evidence="12">
    <location>
        <begin position="605"/>
        <end position="746"/>
    </location>
</feature>
<feature type="compositionally biased region" description="Basic and acidic residues" evidence="13">
    <location>
        <begin position="363"/>
        <end position="377"/>
    </location>
</feature>
<dbReference type="PANTHER" id="PTHR46538">
    <property type="entry name" value="PROTEIN KINASE DOMAIN-CONTAINING PROTEIN"/>
    <property type="match status" value="1"/>
</dbReference>
<feature type="compositionally biased region" description="Basic and acidic residues" evidence="13">
    <location>
        <begin position="415"/>
        <end position="425"/>
    </location>
</feature>
<keyword evidence="12" id="KW-0175">Coiled coil</keyword>
<evidence type="ECO:0000256" key="8">
    <source>
        <dbReference type="ARBA" id="ARBA00022840"/>
    </source>
</evidence>
<keyword evidence="8 11" id="KW-0067">ATP-binding</keyword>
<dbReference type="EMBL" id="JAWDJR010000001">
    <property type="protein sequence ID" value="KAK9981431.1"/>
    <property type="molecule type" value="Genomic_DNA"/>
</dbReference>
<dbReference type="AlphaFoldDB" id="A0AAW2B837"/>
<keyword evidence="7" id="KW-0418">Kinase</keyword>
<evidence type="ECO:0000256" key="1">
    <source>
        <dbReference type="ARBA" id="ARBA00008874"/>
    </source>
</evidence>
<dbReference type="PROSITE" id="PS00107">
    <property type="entry name" value="PROTEIN_KINASE_ATP"/>
    <property type="match status" value="1"/>
</dbReference>
<feature type="region of interest" description="Disordered" evidence="13">
    <location>
        <begin position="856"/>
        <end position="880"/>
    </location>
</feature>
<evidence type="ECO:0000256" key="12">
    <source>
        <dbReference type="SAM" id="Coils"/>
    </source>
</evidence>
<feature type="region of interest" description="Disordered" evidence="13">
    <location>
        <begin position="401"/>
        <end position="571"/>
    </location>
</feature>
<dbReference type="PANTHER" id="PTHR46538:SF1">
    <property type="entry name" value="NON-SPECIFIC SERINE_THREONINE PROTEIN KINASE"/>
    <property type="match status" value="1"/>
</dbReference>
<feature type="compositionally biased region" description="Basic and acidic residues" evidence="13">
    <location>
        <begin position="443"/>
        <end position="456"/>
    </location>
</feature>
<dbReference type="FunFam" id="3.30.200.20:FF:000120">
    <property type="entry name" value="STE20-like serine/threonine-protein kinase"/>
    <property type="match status" value="1"/>
</dbReference>
<evidence type="ECO:0000256" key="7">
    <source>
        <dbReference type="ARBA" id="ARBA00022777"/>
    </source>
</evidence>
<dbReference type="Gene3D" id="3.30.200.20">
    <property type="entry name" value="Phosphorylase Kinase, domain 1"/>
    <property type="match status" value="1"/>
</dbReference>
<evidence type="ECO:0000256" key="6">
    <source>
        <dbReference type="ARBA" id="ARBA00022741"/>
    </source>
</evidence>
<keyword evidence="6 11" id="KW-0547">Nucleotide-binding</keyword>
<dbReference type="PROSITE" id="PS50011">
    <property type="entry name" value="PROTEIN_KINASE_DOM"/>
    <property type="match status" value="1"/>
</dbReference>
<dbReference type="SUPFAM" id="SSF56112">
    <property type="entry name" value="Protein kinase-like (PK-like)"/>
    <property type="match status" value="1"/>
</dbReference>
<accession>A0AAW2B837</accession>
<keyword evidence="16" id="KW-1185">Reference proteome</keyword>
<comment type="similarity">
    <text evidence="1">Belongs to the protein kinase superfamily. STE Ser/Thr protein kinase family. STE20 subfamily.</text>
</comment>
<gene>
    <name evidence="15" type="ORF">ABG768_000963</name>
</gene>
<dbReference type="Pfam" id="PF00069">
    <property type="entry name" value="Pkinase"/>
    <property type="match status" value="1"/>
</dbReference>
<protein>
    <recommendedName>
        <fullName evidence="2">non-specific serine/threonine protein kinase</fullName>
        <ecNumber evidence="2">2.7.11.1</ecNumber>
    </recommendedName>
</protein>
<feature type="binding site" evidence="11">
    <location>
        <position position="63"/>
    </location>
    <ligand>
        <name>ATP</name>
        <dbReference type="ChEBI" id="CHEBI:30616"/>
    </ligand>
</feature>
<dbReference type="InterPro" id="IPR051585">
    <property type="entry name" value="STE20_Ser/Thr_Kinases"/>
</dbReference>
<dbReference type="InterPro" id="IPR017441">
    <property type="entry name" value="Protein_kinase_ATP_BS"/>
</dbReference>
<evidence type="ECO:0000256" key="13">
    <source>
        <dbReference type="SAM" id="MobiDB-lite"/>
    </source>
</evidence>
<evidence type="ECO:0000256" key="3">
    <source>
        <dbReference type="ARBA" id="ARBA00022527"/>
    </source>
</evidence>
<evidence type="ECO:0000256" key="11">
    <source>
        <dbReference type="PROSITE-ProRule" id="PRU10141"/>
    </source>
</evidence>
<comment type="catalytic activity">
    <reaction evidence="10">
        <text>L-seryl-[protein] + ATP = O-phospho-L-seryl-[protein] + ADP + H(+)</text>
        <dbReference type="Rhea" id="RHEA:17989"/>
        <dbReference type="Rhea" id="RHEA-COMP:9863"/>
        <dbReference type="Rhea" id="RHEA-COMP:11604"/>
        <dbReference type="ChEBI" id="CHEBI:15378"/>
        <dbReference type="ChEBI" id="CHEBI:29999"/>
        <dbReference type="ChEBI" id="CHEBI:30616"/>
        <dbReference type="ChEBI" id="CHEBI:83421"/>
        <dbReference type="ChEBI" id="CHEBI:456216"/>
        <dbReference type="EC" id="2.7.11.1"/>
    </reaction>
</comment>
<dbReference type="Gene3D" id="1.10.510.10">
    <property type="entry name" value="Transferase(Phosphotransferase) domain 1"/>
    <property type="match status" value="1"/>
</dbReference>
<feature type="region of interest" description="Disordered" evidence="13">
    <location>
        <begin position="314"/>
        <end position="380"/>
    </location>
</feature>
<dbReference type="FunFam" id="1.10.510.10:FF:000081">
    <property type="entry name" value="STE20-like serine/threonine-protein kinase"/>
    <property type="match status" value="1"/>
</dbReference>
<dbReference type="SMART" id="SM00220">
    <property type="entry name" value="S_TKc"/>
    <property type="match status" value="1"/>
</dbReference>
<evidence type="ECO:0000259" key="14">
    <source>
        <dbReference type="PROSITE" id="PS50011"/>
    </source>
</evidence>
<dbReference type="InterPro" id="IPR011009">
    <property type="entry name" value="Kinase-like_dom_sf"/>
</dbReference>
<comment type="catalytic activity">
    <reaction evidence="9">
        <text>L-threonyl-[protein] + ATP = O-phospho-L-threonyl-[protein] + ADP + H(+)</text>
        <dbReference type="Rhea" id="RHEA:46608"/>
        <dbReference type="Rhea" id="RHEA-COMP:11060"/>
        <dbReference type="Rhea" id="RHEA-COMP:11605"/>
        <dbReference type="ChEBI" id="CHEBI:15378"/>
        <dbReference type="ChEBI" id="CHEBI:30013"/>
        <dbReference type="ChEBI" id="CHEBI:30616"/>
        <dbReference type="ChEBI" id="CHEBI:61977"/>
        <dbReference type="ChEBI" id="CHEBI:456216"/>
        <dbReference type="EC" id="2.7.11.1"/>
    </reaction>
</comment>
<evidence type="ECO:0000256" key="10">
    <source>
        <dbReference type="ARBA" id="ARBA00048679"/>
    </source>
</evidence>
<feature type="domain" description="Protein kinase" evidence="14">
    <location>
        <begin position="34"/>
        <end position="292"/>
    </location>
</feature>
<feature type="compositionally biased region" description="Acidic residues" evidence="13">
    <location>
        <begin position="314"/>
        <end position="328"/>
    </location>
</feature>
<keyword evidence="3" id="KW-0723">Serine/threonine-protein kinase</keyword>
<evidence type="ECO:0000256" key="4">
    <source>
        <dbReference type="ARBA" id="ARBA00022553"/>
    </source>
</evidence>
<sequence>MSFFNFRKIFKLGAEKKKKQYDHVHRDTNPEEIWEIVGELGDGAFGKVFKAQNKQTGIFAAAKVIDTKTEDELEDYMVEIDILASCDHHNIVKLLDAFYYESKLWILIEFCGGGAVDAVMLELERPLTEPQIRVVCKQTLDALLYLHDNKVIHRDLKAGNILLTLDGDVKLADFGVSAKNTKTIQRRDSFIGTPYWMAPEVVMCETSKDRPYDYKADIWSLGVTLIELAQIEPPNHEMNPMRVLLKIAKADPPTLQQPSKWSPEFNDFLKHALDKNVDNRWSTAQLLQHPFVSSVTDNRPLRELIAEAKAEVTEEIEEMKEEEEEEDHEGNLLPGHKRAPSDASIGSSEDEKLPQSPSTLESVPEKIEEVATPKLPDDNLIAGIRKEEEPLKVDVNHIQDVTVPGSTEQAVEVSQEPKDEEKAVEPEIDLPAENVVQTVEQPARPDEEKLEEEKEVVGNGELIKEVPASDIASPETPTEPTKQAEPDEPSPTSPVKEVEKVEEKEKPALVEEQSPMKPRYVKKKDSDSGISSTTDNSSIDLNLSISSFISKSKEPGTISQQDNKRKKKTLKKTRKFIVDGVEVSVTTSKIITDNDTKSEEMRFLRRQELRELRLLQKEEQRAQTQLSNKLQQQREQIYRRFEQEVTSKKRQYDTEVENMERQQKQTIERLEQEHTERLRDEAKRIKAEQDKELSKFQNTLKNRKKEEQEFLQKQQQDLDSALKKIIQQHKHELATVERDCLNHKQQLLRAREAAMWELEERHLQEKHQLHKQQMKDQYFMQRHQLLKRHEKEMEQMHRYNQRLMEEMKNKQTQERTRLPKIQRSDAKTRMAMFKKSLRITTTGVTPELERERVKQFAAQEEKRQKNERLHQQQKHENQMRDLQTQCDANSRELQQLQNEKCHLLIEHETQKLKELDEEHSAELKDWRDKLRPRKKALEEEFARKLQEQEVFFKMSGESACLNPSTQSRISKFYPVPSVHSTGF</sequence>
<organism evidence="15 16">
    <name type="scientific">Culter alburnus</name>
    <name type="common">Topmouth culter</name>
    <dbReference type="NCBI Taxonomy" id="194366"/>
    <lineage>
        <taxon>Eukaryota</taxon>
        <taxon>Metazoa</taxon>
        <taxon>Chordata</taxon>
        <taxon>Craniata</taxon>
        <taxon>Vertebrata</taxon>
        <taxon>Euteleostomi</taxon>
        <taxon>Actinopterygii</taxon>
        <taxon>Neopterygii</taxon>
        <taxon>Teleostei</taxon>
        <taxon>Ostariophysi</taxon>
        <taxon>Cypriniformes</taxon>
        <taxon>Xenocyprididae</taxon>
        <taxon>Xenocypridinae</taxon>
        <taxon>Culter</taxon>
    </lineage>
</organism>
<feature type="coiled-coil region" evidence="12">
    <location>
        <begin position="782"/>
        <end position="813"/>
    </location>
</feature>
<dbReference type="InterPro" id="IPR022165">
    <property type="entry name" value="PKK"/>
</dbReference>
<dbReference type="InterPro" id="IPR000719">
    <property type="entry name" value="Prot_kinase_dom"/>
</dbReference>
<feature type="compositionally biased region" description="Low complexity" evidence="13">
    <location>
        <begin position="535"/>
        <end position="547"/>
    </location>
</feature>
<evidence type="ECO:0000313" key="15">
    <source>
        <dbReference type="EMBL" id="KAK9981431.1"/>
    </source>
</evidence>
<keyword evidence="5" id="KW-0808">Transferase</keyword>
<dbReference type="GO" id="GO:0004674">
    <property type="term" value="F:protein serine/threonine kinase activity"/>
    <property type="evidence" value="ECO:0007669"/>
    <property type="project" value="UniProtKB-KW"/>
</dbReference>
<evidence type="ECO:0000256" key="5">
    <source>
        <dbReference type="ARBA" id="ARBA00022679"/>
    </source>
</evidence>
<dbReference type="GO" id="GO:0005524">
    <property type="term" value="F:ATP binding"/>
    <property type="evidence" value="ECO:0007669"/>
    <property type="project" value="UniProtKB-UniRule"/>
</dbReference>
<name>A0AAW2B837_CULAL</name>